<organism evidence="2 3">
    <name type="scientific">Trifolium medium</name>
    <dbReference type="NCBI Taxonomy" id="97028"/>
    <lineage>
        <taxon>Eukaryota</taxon>
        <taxon>Viridiplantae</taxon>
        <taxon>Streptophyta</taxon>
        <taxon>Embryophyta</taxon>
        <taxon>Tracheophyta</taxon>
        <taxon>Spermatophyta</taxon>
        <taxon>Magnoliopsida</taxon>
        <taxon>eudicotyledons</taxon>
        <taxon>Gunneridae</taxon>
        <taxon>Pentapetalae</taxon>
        <taxon>rosids</taxon>
        <taxon>fabids</taxon>
        <taxon>Fabales</taxon>
        <taxon>Fabaceae</taxon>
        <taxon>Papilionoideae</taxon>
        <taxon>50 kb inversion clade</taxon>
        <taxon>NPAAA clade</taxon>
        <taxon>Hologalegina</taxon>
        <taxon>IRL clade</taxon>
        <taxon>Trifolieae</taxon>
        <taxon>Trifolium</taxon>
    </lineage>
</organism>
<feature type="region of interest" description="Disordered" evidence="1">
    <location>
        <begin position="19"/>
        <end position="65"/>
    </location>
</feature>
<reference evidence="2 3" key="1">
    <citation type="journal article" date="2018" name="Front. Plant Sci.">
        <title>Red Clover (Trifolium pratense) and Zigzag Clover (T. medium) - A Picture of Genomic Similarities and Differences.</title>
        <authorList>
            <person name="Dluhosova J."/>
            <person name="Istvanek J."/>
            <person name="Nedelnik J."/>
            <person name="Repkova J."/>
        </authorList>
    </citation>
    <scope>NUCLEOTIDE SEQUENCE [LARGE SCALE GENOMIC DNA]</scope>
    <source>
        <strain evidence="3">cv. 10/8</strain>
        <tissue evidence="2">Leaf</tissue>
    </source>
</reference>
<evidence type="ECO:0000313" key="3">
    <source>
        <dbReference type="Proteomes" id="UP000265520"/>
    </source>
</evidence>
<accession>A0A392R8C2</accession>
<proteinExistence type="predicted"/>
<dbReference type="EMBL" id="LXQA010194307">
    <property type="protein sequence ID" value="MCI32304.1"/>
    <property type="molecule type" value="Genomic_DNA"/>
</dbReference>
<name>A0A392R8C2_9FABA</name>
<comment type="caution">
    <text evidence="2">The sequence shown here is derived from an EMBL/GenBank/DDBJ whole genome shotgun (WGS) entry which is preliminary data.</text>
</comment>
<keyword evidence="3" id="KW-1185">Reference proteome</keyword>
<feature type="compositionally biased region" description="Basic and acidic residues" evidence="1">
    <location>
        <begin position="33"/>
        <end position="45"/>
    </location>
</feature>
<sequence>MQETVASLKQQLADAIELGNISPAANHSQHFPGTKDSHGELHLDKGNMNSTNEGILLQAQRSGYD</sequence>
<protein>
    <submittedName>
        <fullName evidence="2">Kinesin-related protein 4-like</fullName>
    </submittedName>
</protein>
<evidence type="ECO:0000256" key="1">
    <source>
        <dbReference type="SAM" id="MobiDB-lite"/>
    </source>
</evidence>
<evidence type="ECO:0000313" key="2">
    <source>
        <dbReference type="EMBL" id="MCI32304.1"/>
    </source>
</evidence>
<dbReference type="Proteomes" id="UP000265520">
    <property type="component" value="Unassembled WGS sequence"/>
</dbReference>
<dbReference type="AlphaFoldDB" id="A0A392R8C2"/>